<dbReference type="SUPFAM" id="SSF48403">
    <property type="entry name" value="Ankyrin repeat"/>
    <property type="match status" value="5"/>
</dbReference>
<feature type="repeat" description="ANK" evidence="3">
    <location>
        <begin position="103"/>
        <end position="135"/>
    </location>
</feature>
<evidence type="ECO:0000256" key="3">
    <source>
        <dbReference type="PROSITE-ProRule" id="PRU00023"/>
    </source>
</evidence>
<dbReference type="Pfam" id="PF12796">
    <property type="entry name" value="Ank_2"/>
    <property type="match status" value="9"/>
</dbReference>
<dbReference type="EMBL" id="HBUF01008570">
    <property type="protein sequence ID" value="CAG6607616.1"/>
    <property type="molecule type" value="Transcribed_RNA"/>
</dbReference>
<dbReference type="PANTHER" id="PTHR24173:SF83">
    <property type="entry name" value="SOCS BOX DOMAIN-CONTAINING PROTEIN"/>
    <property type="match status" value="1"/>
</dbReference>
<dbReference type="PRINTS" id="PR01415">
    <property type="entry name" value="ANKYRIN"/>
</dbReference>
<dbReference type="PROSITE" id="PS50088">
    <property type="entry name" value="ANK_REPEAT"/>
    <property type="match status" value="20"/>
</dbReference>
<feature type="repeat" description="ANK" evidence="3">
    <location>
        <begin position="336"/>
        <end position="368"/>
    </location>
</feature>
<feature type="repeat" description="ANK" evidence="3">
    <location>
        <begin position="70"/>
        <end position="102"/>
    </location>
</feature>
<keyword evidence="1" id="KW-0677">Repeat</keyword>
<feature type="repeat" description="ANK" evidence="3">
    <location>
        <begin position="948"/>
        <end position="980"/>
    </location>
</feature>
<dbReference type="InterPro" id="IPR002110">
    <property type="entry name" value="Ankyrin_rpt"/>
</dbReference>
<reference evidence="4" key="1">
    <citation type="submission" date="2021-05" db="EMBL/GenBank/DDBJ databases">
        <authorList>
            <person name="Alioto T."/>
            <person name="Alioto T."/>
            <person name="Gomez Garrido J."/>
        </authorList>
    </citation>
    <scope>NUCLEOTIDE SEQUENCE</scope>
</reference>
<feature type="repeat" description="ANK" evidence="3">
    <location>
        <begin position="1278"/>
        <end position="1310"/>
    </location>
</feature>
<keyword evidence="2 3" id="KW-0040">ANK repeat</keyword>
<dbReference type="PROSITE" id="PS50297">
    <property type="entry name" value="ANK_REP_REGION"/>
    <property type="match status" value="13"/>
</dbReference>
<dbReference type="Pfam" id="PF00023">
    <property type="entry name" value="Ank"/>
    <property type="match status" value="3"/>
</dbReference>
<feature type="repeat" description="ANK" evidence="3">
    <location>
        <begin position="738"/>
        <end position="770"/>
    </location>
</feature>
<name>A0A8D8LEH2_9HEMI</name>
<feature type="repeat" description="ANK" evidence="3">
    <location>
        <begin position="1163"/>
        <end position="1195"/>
    </location>
</feature>
<organism evidence="4">
    <name type="scientific">Cacopsylla melanoneura</name>
    <dbReference type="NCBI Taxonomy" id="428564"/>
    <lineage>
        <taxon>Eukaryota</taxon>
        <taxon>Metazoa</taxon>
        <taxon>Ecdysozoa</taxon>
        <taxon>Arthropoda</taxon>
        <taxon>Hexapoda</taxon>
        <taxon>Insecta</taxon>
        <taxon>Pterygota</taxon>
        <taxon>Neoptera</taxon>
        <taxon>Paraneoptera</taxon>
        <taxon>Hemiptera</taxon>
        <taxon>Sternorrhyncha</taxon>
        <taxon>Psylloidea</taxon>
        <taxon>Psyllidae</taxon>
        <taxon>Psyllinae</taxon>
        <taxon>Cacopsylla</taxon>
    </lineage>
</organism>
<feature type="repeat" description="ANK" evidence="3">
    <location>
        <begin position="136"/>
        <end position="161"/>
    </location>
</feature>
<feature type="repeat" description="ANK" evidence="3">
    <location>
        <begin position="981"/>
        <end position="1029"/>
    </location>
</feature>
<feature type="repeat" description="ANK" evidence="3">
    <location>
        <begin position="37"/>
        <end position="69"/>
    </location>
</feature>
<dbReference type="PANTHER" id="PTHR24173">
    <property type="entry name" value="ANKYRIN REPEAT CONTAINING"/>
    <property type="match status" value="1"/>
</dbReference>
<evidence type="ECO:0000313" key="4">
    <source>
        <dbReference type="EMBL" id="CAG6607616.1"/>
    </source>
</evidence>
<dbReference type="InterPro" id="IPR036770">
    <property type="entry name" value="Ankyrin_rpt-contain_sf"/>
</dbReference>
<evidence type="ECO:0000256" key="2">
    <source>
        <dbReference type="ARBA" id="ARBA00023043"/>
    </source>
</evidence>
<dbReference type="GO" id="GO:0000151">
    <property type="term" value="C:ubiquitin ligase complex"/>
    <property type="evidence" value="ECO:0007669"/>
    <property type="project" value="TreeGrafter"/>
</dbReference>
<dbReference type="Pfam" id="PF13637">
    <property type="entry name" value="Ank_4"/>
    <property type="match status" value="1"/>
</dbReference>
<feature type="repeat" description="ANK" evidence="3">
    <location>
        <begin position="1141"/>
        <end position="1164"/>
    </location>
</feature>
<feature type="repeat" description="ANK" evidence="3">
    <location>
        <begin position="496"/>
        <end position="523"/>
    </location>
</feature>
<protein>
    <submittedName>
        <fullName evidence="4">Ankyrin-1</fullName>
    </submittedName>
</protein>
<sequence length="1530" mass="169668">MANVHYQMIAAVCRGDLPIVEEYVSKYGLGYVPEWSNGYVLLQNSVERGHNELSKFLLEKGSLVNVDDSSTATPLHHAVRNGDIEMVQLLIDRGADVNATDNQGSTPLHHAAHCKNLALCKLQLQHGATIDALNQANKTPLIIAIERNSTEIVDFLISQGACSQESLLHVAVNFCKEEMVFLILKQGPDVNGKDSKGRTPLYIGVERGKMTIIEILMKQGANVNISDLHGKMPLHVAAEKGNEKIIECLLKNGALVDPKVTSNSQEGLTPLFLAVIKGSLRSVILLLNSGSNVNVSDKNGKMPIHVAAEKGYVEILECLLKHGSTVDPKIISDSQIGLTPLLLAVQKSCLTGVSELLKAGANPNLQYTEGQSALSQAVINDDFLVIQELLNYNLEINNDSNREALYRAAVQRYSPSTKAIIDALVEYGFILDAKHTHDEVLMNNSIKYNYSHIIKQLLNYGAKTKSSYLHAAVNNSYSEIADMFIEYGATVTNDLLHIAVVNSDTEMVQLLLNHGADPNFSDDTGKSALHLCVDRDQKLSPPREANDNKIFEISKLLIDFGANVNNIDKCGQTVLHMAIKKENTFLIKNFFLMNLGANIDIIDGAGHSVLNLAVLTKNLEIIREILKYKPDVNNKSNRKSLDIAVCNGSRESVDIEIIETLIGYGFTIEHADDENLLYCAVVNGYLAIVEDLLKKGGEVLINILYKTKSGTMKSILEVAILEDYYKMTALLIKHGAVVSHNMLHTAVKNRNNEIVKLLLLNGADPNCVDEDGKTALHNVFTPSSQDKPLTTNGSDFTLVKLDIVKQLITSGVNLNAEDSEGNTALSMSVHEEDLEIIKELLKHSPDALNKGNKKSLHLAVCCSNEMLSKTIVSILYNYGFIATTENVNDTELMHYAIKNKHLQIVEKLLQLLANPSSSYQNENHLCVAITSFNEDASKLLIKYGANVKNTQALHLAVDIENSVLVELLLNHGADPNFTGEDGKTALHYATSKKFTSAVVQDKESKPINKMLDIVSQLLAYGANIDAVDKNGQTPLFNAVNNKQLEIVQLLLKQNPDVNEKSNRKSLRVAIGFDPTLHGNIKEIVNVLISYGFDVRSEDVHDDAFLVNAIKNEYFMIAEHLLKFGANPNQAYSDSGVKRPLLHAAVEGGCYELVNLLIKNGATVNSELFHINVKKESKEIVQLLLDQGADPNYTDRMGNTALHCFVSNDRNPLSTECNIKAREEIVKLLLEKGASINAQNTMENTPLHVICDSGMRRTNETIGRILLNSGACVEIQNVAGSTPLHVAVSSFNTVMINLLLEHGVNVYARNVHRNTIFHYTSPDMIKLLLNYDLFNVFNIQVIADLVKYYSSPVRTEDYYYDVVNYADDGIEDYRYTCLQEYVIMMQELGFSFQNEIFQKNAIFILSKNVGSMAILDFKDKCSDEVKRMKKQTIDDSKVSYFDFVMKGNHQLALCLYNYSIMEVLEQGDYKAMYPVYAGVISGHFTRGKIRKKLLDKVSEKISVLFPILSDDCIHTLLGYLRNEDLSVLINM</sequence>
<accession>A0A8D8LEH2</accession>
<evidence type="ECO:0000256" key="1">
    <source>
        <dbReference type="ARBA" id="ARBA00022737"/>
    </source>
</evidence>
<feature type="repeat" description="ANK" evidence="3">
    <location>
        <begin position="229"/>
        <end position="261"/>
    </location>
</feature>
<feature type="repeat" description="ANK" evidence="3">
    <location>
        <begin position="196"/>
        <end position="228"/>
    </location>
</feature>
<proteinExistence type="predicted"/>
<dbReference type="Pfam" id="PF13857">
    <property type="entry name" value="Ank_5"/>
    <property type="match status" value="1"/>
</dbReference>
<feature type="repeat" description="ANK" evidence="3">
    <location>
        <begin position="299"/>
        <end position="327"/>
    </location>
</feature>
<dbReference type="Gene3D" id="1.25.40.20">
    <property type="entry name" value="Ankyrin repeat-containing domain"/>
    <property type="match status" value="6"/>
</dbReference>
<feature type="repeat" description="ANK" evidence="3">
    <location>
        <begin position="1207"/>
        <end position="1240"/>
    </location>
</feature>
<dbReference type="SMART" id="SM00248">
    <property type="entry name" value="ANK"/>
    <property type="match status" value="34"/>
</dbReference>
<feature type="repeat" description="ANK" evidence="3">
    <location>
        <begin position="266"/>
        <end position="298"/>
    </location>
</feature>
<dbReference type="GO" id="GO:0006511">
    <property type="term" value="P:ubiquitin-dependent protein catabolic process"/>
    <property type="evidence" value="ECO:0007669"/>
    <property type="project" value="TreeGrafter"/>
</dbReference>
<feature type="repeat" description="ANK" evidence="3">
    <location>
        <begin position="163"/>
        <end position="195"/>
    </location>
</feature>
<feature type="repeat" description="ANK" evidence="3">
    <location>
        <begin position="605"/>
        <end position="637"/>
    </location>
</feature>
<feature type="repeat" description="ANK" evidence="3">
    <location>
        <begin position="1030"/>
        <end position="1062"/>
    </location>
</feature>